<dbReference type="GeneID" id="109486847"/>
<gene>
    <name evidence="4" type="primary">LOC109486847</name>
</gene>
<feature type="transmembrane region" description="Helical" evidence="1">
    <location>
        <begin position="113"/>
        <end position="133"/>
    </location>
</feature>
<reference evidence="4" key="1">
    <citation type="submission" date="2025-08" db="UniProtKB">
        <authorList>
            <consortium name="RefSeq"/>
        </authorList>
    </citation>
    <scope>IDENTIFICATION</scope>
    <source>
        <tissue evidence="4">Gonad</tissue>
    </source>
</reference>
<protein>
    <submittedName>
        <fullName evidence="4">Thioredoxin-related transmembrane protein 2-like</fullName>
    </submittedName>
</protein>
<dbReference type="Gene3D" id="3.40.30.10">
    <property type="entry name" value="Glutaredoxin"/>
    <property type="match status" value="1"/>
</dbReference>
<evidence type="ECO:0000259" key="2">
    <source>
        <dbReference type="PROSITE" id="PS51352"/>
    </source>
</evidence>
<keyword evidence="1" id="KW-0472">Membrane</keyword>
<evidence type="ECO:0000313" key="3">
    <source>
        <dbReference type="Proteomes" id="UP000515135"/>
    </source>
</evidence>
<dbReference type="InterPro" id="IPR036249">
    <property type="entry name" value="Thioredoxin-like_sf"/>
</dbReference>
<dbReference type="InterPro" id="IPR013766">
    <property type="entry name" value="Thioredoxin_domain"/>
</dbReference>
<dbReference type="GO" id="GO:0015036">
    <property type="term" value="F:disulfide oxidoreductase activity"/>
    <property type="evidence" value="ECO:0007669"/>
    <property type="project" value="TreeGrafter"/>
</dbReference>
<dbReference type="RefSeq" id="XP_019646311.1">
    <property type="nucleotide sequence ID" value="XM_019790752.1"/>
</dbReference>
<evidence type="ECO:0000313" key="4">
    <source>
        <dbReference type="RefSeq" id="XP_019646311.1"/>
    </source>
</evidence>
<dbReference type="OrthoDB" id="20229at2759"/>
<feature type="domain" description="Thioredoxin" evidence="2">
    <location>
        <begin position="124"/>
        <end position="278"/>
    </location>
</feature>
<dbReference type="PROSITE" id="PS51352">
    <property type="entry name" value="THIOREDOXIN_2"/>
    <property type="match status" value="1"/>
</dbReference>
<dbReference type="InterPro" id="IPR039101">
    <property type="entry name" value="TMX2"/>
</dbReference>
<dbReference type="Pfam" id="PF00085">
    <property type="entry name" value="Thioredoxin"/>
    <property type="match status" value="1"/>
</dbReference>
<keyword evidence="1" id="KW-0812">Transmembrane</keyword>
<dbReference type="KEGG" id="bbel:109486847"/>
<keyword evidence="1" id="KW-1133">Transmembrane helix</keyword>
<dbReference type="PANTHER" id="PTHR15853">
    <property type="entry name" value="THIOREDOXIN-RELATED"/>
    <property type="match status" value="1"/>
</dbReference>
<accession>A0A6P5AWG6</accession>
<sequence length="297" mass="33905">MAAYIGSMEGAIQTVREAIKHIFVPYNLSNILLGVSFLVMKTVPPVCTWLFPARDDLGPCELDWREQEILMFLLLAIFAKTRRATSMHQYASTTYLFSKAANFILYMRVDPRFGAIFAILCLVVFLIFPKPAYTGEDTIKFYSPDSLEETLALAKGKRHATYLLMEYYTAWSPDCRSLAPVFADLSNRYNSKNLQFGKLDLGRYPAMGNKYRIDTGGMSKELPTLVLYENGREKMRRPGHDVKGKVVKYSFSENDIVRDFDLRDIYDRSKAKVKEAKVEKIADGVEEVTDTTKDKTE</sequence>
<dbReference type="PANTHER" id="PTHR15853:SF0">
    <property type="entry name" value="THIOREDOXIN-RELATED TRANSMEMBRANE PROTEIN 2"/>
    <property type="match status" value="1"/>
</dbReference>
<evidence type="ECO:0000256" key="1">
    <source>
        <dbReference type="SAM" id="Phobius"/>
    </source>
</evidence>
<organism evidence="3 4">
    <name type="scientific">Branchiostoma belcheri</name>
    <name type="common">Amphioxus</name>
    <dbReference type="NCBI Taxonomy" id="7741"/>
    <lineage>
        <taxon>Eukaryota</taxon>
        <taxon>Metazoa</taxon>
        <taxon>Chordata</taxon>
        <taxon>Cephalochordata</taxon>
        <taxon>Leptocardii</taxon>
        <taxon>Amphioxiformes</taxon>
        <taxon>Branchiostomatidae</taxon>
        <taxon>Branchiostoma</taxon>
    </lineage>
</organism>
<name>A0A6P5AWG6_BRABE</name>
<dbReference type="SUPFAM" id="SSF52833">
    <property type="entry name" value="Thioredoxin-like"/>
    <property type="match status" value="1"/>
</dbReference>
<dbReference type="AlphaFoldDB" id="A0A6P5AWG6"/>
<keyword evidence="3" id="KW-1185">Reference proteome</keyword>
<proteinExistence type="predicted"/>
<dbReference type="Proteomes" id="UP000515135">
    <property type="component" value="Unplaced"/>
</dbReference>